<evidence type="ECO:0000256" key="13">
    <source>
        <dbReference type="ARBA" id="ARBA00045821"/>
    </source>
</evidence>
<keyword evidence="5" id="KW-0112">Calmodulin-binding</keyword>
<evidence type="ECO:0000256" key="10">
    <source>
        <dbReference type="ARBA" id="ARBA00023163"/>
    </source>
</evidence>
<feature type="compositionally biased region" description="Polar residues" evidence="15">
    <location>
        <begin position="114"/>
        <end position="123"/>
    </location>
</feature>
<keyword evidence="7" id="KW-0805">Transcription regulation</keyword>
<gene>
    <name evidence="17" type="primary">SRY</name>
</gene>
<dbReference type="PANTHER" id="PTHR10270">
    <property type="entry name" value="SOX TRANSCRIPTION FACTOR"/>
    <property type="match status" value="1"/>
</dbReference>
<dbReference type="Pfam" id="PF00505">
    <property type="entry name" value="HMG_box"/>
    <property type="match status" value="1"/>
</dbReference>
<dbReference type="GO" id="GO:0005516">
    <property type="term" value="F:calmodulin binding"/>
    <property type="evidence" value="ECO:0007669"/>
    <property type="project" value="UniProtKB-KW"/>
</dbReference>
<feature type="DNA-binding region" description="HMG box" evidence="14">
    <location>
        <begin position="29"/>
        <end position="97"/>
    </location>
</feature>
<sequence length="188" mass="22218">MYGFLNVKSPFVEGDLGVFESVKSGSSRVKRPMNAFMIWSRSQRRKVALENPKMHNSEISKHLGFTWKMLPDNEKQPFIDEAERLRAKHREEFPDYKYQPRRKKFHKNHRTRVADSQKQQENLPQNYENNTLVPESCSSNHTHVICLDNWINTNLPEQENKESWTFQSPWTGVNNTNSYVKPETNDSF</sequence>
<dbReference type="Gene3D" id="1.10.30.10">
    <property type="entry name" value="High mobility group box domain"/>
    <property type="match status" value="1"/>
</dbReference>
<protein>
    <recommendedName>
        <fullName evidence="3">Sex-determining region Y protein</fullName>
    </recommendedName>
    <alternativeName>
        <fullName evidence="12">Testis-determining factor</fullName>
    </alternativeName>
</protein>
<keyword evidence="8 14" id="KW-0238">DNA-binding</keyword>
<organism evidence="17">
    <name type="scientific">Petrogale purpureicollis</name>
    <name type="common">purple-necked rock-wallaby</name>
    <dbReference type="NCBI Taxonomy" id="175627"/>
    <lineage>
        <taxon>Eukaryota</taxon>
        <taxon>Metazoa</taxon>
        <taxon>Chordata</taxon>
        <taxon>Craniata</taxon>
        <taxon>Vertebrata</taxon>
        <taxon>Euteleostomi</taxon>
        <taxon>Mammalia</taxon>
        <taxon>Metatheria</taxon>
        <taxon>Diprotodontia</taxon>
        <taxon>Macropodidae</taxon>
        <taxon>Petrogale</taxon>
    </lineage>
</organism>
<evidence type="ECO:0000256" key="5">
    <source>
        <dbReference type="ARBA" id="ARBA00022860"/>
    </source>
</evidence>
<evidence type="ECO:0000256" key="15">
    <source>
        <dbReference type="SAM" id="MobiDB-lite"/>
    </source>
</evidence>
<feature type="region of interest" description="Disordered" evidence="15">
    <location>
        <begin position="104"/>
        <end position="123"/>
    </location>
</feature>
<keyword evidence="10" id="KW-0804">Transcription</keyword>
<dbReference type="AlphaFoldDB" id="P79413"/>
<dbReference type="GO" id="GO:0007548">
    <property type="term" value="P:sex differentiation"/>
    <property type="evidence" value="ECO:0007669"/>
    <property type="project" value="UniProtKB-KW"/>
</dbReference>
<evidence type="ECO:0000256" key="6">
    <source>
        <dbReference type="ARBA" id="ARBA00022928"/>
    </source>
</evidence>
<dbReference type="SUPFAM" id="SSF47095">
    <property type="entry name" value="HMG-box"/>
    <property type="match status" value="1"/>
</dbReference>
<evidence type="ECO:0000256" key="3">
    <source>
        <dbReference type="ARBA" id="ARBA00019052"/>
    </source>
</evidence>
<dbReference type="FunFam" id="1.10.30.10:FF:000002">
    <property type="entry name" value="transcription factor Sox-2"/>
    <property type="match status" value="1"/>
</dbReference>
<dbReference type="SMART" id="SM00398">
    <property type="entry name" value="HMG"/>
    <property type="match status" value="1"/>
</dbReference>
<dbReference type="InterPro" id="IPR036910">
    <property type="entry name" value="HMG_box_dom_sf"/>
</dbReference>
<dbReference type="CDD" id="cd22028">
    <property type="entry name" value="HMG-box_SoxA_SoxB_SoxG"/>
    <property type="match status" value="1"/>
</dbReference>
<dbReference type="InterPro" id="IPR050140">
    <property type="entry name" value="SRY-related_HMG-box_TF-like"/>
</dbReference>
<evidence type="ECO:0000256" key="1">
    <source>
        <dbReference type="ARBA" id="ARBA00004324"/>
    </source>
</evidence>
<dbReference type="GO" id="GO:0000978">
    <property type="term" value="F:RNA polymerase II cis-regulatory region sequence-specific DNA binding"/>
    <property type="evidence" value="ECO:0007669"/>
    <property type="project" value="TreeGrafter"/>
</dbReference>
<evidence type="ECO:0000256" key="14">
    <source>
        <dbReference type="PROSITE-ProRule" id="PRU00267"/>
    </source>
</evidence>
<feature type="non-terminal residue" evidence="17">
    <location>
        <position position="188"/>
    </location>
</feature>
<evidence type="ECO:0000256" key="2">
    <source>
        <dbReference type="ARBA" id="ARBA00005998"/>
    </source>
</evidence>
<evidence type="ECO:0000256" key="4">
    <source>
        <dbReference type="ARBA" id="ARBA00022782"/>
    </source>
</evidence>
<comment type="subcellular location">
    <subcellularLocation>
        <location evidence="1">Nucleus speckle</location>
    </subcellularLocation>
</comment>
<keyword evidence="6" id="KW-0726">Sexual differentiation</keyword>
<evidence type="ECO:0000256" key="8">
    <source>
        <dbReference type="ARBA" id="ARBA00023125"/>
    </source>
</evidence>
<dbReference type="GO" id="GO:0016607">
    <property type="term" value="C:nuclear speck"/>
    <property type="evidence" value="ECO:0007669"/>
    <property type="project" value="UniProtKB-SubCell"/>
</dbReference>
<name>P79413_9META</name>
<comment type="similarity">
    <text evidence="2">Belongs to the SRY family.</text>
</comment>
<reference evidence="17" key="1">
    <citation type="journal article" date="1997" name="Mol. Biol. Evol.">
        <title>Low levels of sequence divergence in rock wallabies (Petrogale) suggest a lack of positive directional selection in SRY.</title>
        <authorList>
            <person name="O'Neill R.J."/>
            <person name="Eldridge M.D."/>
            <person name="Crozier R.H."/>
            <person name="Graves J.A."/>
        </authorList>
    </citation>
    <scope>NUCLEOTIDE SEQUENCE</scope>
</reference>
<evidence type="ECO:0000256" key="9">
    <source>
        <dbReference type="ARBA" id="ARBA00023159"/>
    </source>
</evidence>
<evidence type="ECO:0000256" key="7">
    <source>
        <dbReference type="ARBA" id="ARBA00023015"/>
    </source>
</evidence>
<keyword evidence="11 14" id="KW-0539">Nucleus</keyword>
<dbReference type="PANTHER" id="PTHR10270:SF161">
    <property type="entry name" value="SEX-DETERMINING REGION Y PROTEIN"/>
    <property type="match status" value="1"/>
</dbReference>
<evidence type="ECO:0000313" key="17">
    <source>
        <dbReference type="EMBL" id="AAB48174.1"/>
    </source>
</evidence>
<dbReference type="EMBL" id="U76517">
    <property type="protein sequence ID" value="AAB48174.1"/>
    <property type="molecule type" value="Genomic_DNA"/>
</dbReference>
<evidence type="ECO:0000256" key="11">
    <source>
        <dbReference type="ARBA" id="ARBA00023242"/>
    </source>
</evidence>
<dbReference type="PROSITE" id="PS50118">
    <property type="entry name" value="HMG_BOX_2"/>
    <property type="match status" value="1"/>
</dbReference>
<proteinExistence type="inferred from homology"/>
<comment type="function">
    <text evidence="13">Transcriptional regulator that controls a genetic switch in male development. It is necessary and sufficient for initiating male sex determination by directing the development of supporting cell precursors (pre-Sertoli cells) as Sertoli rather than granulosa cells. Involved in different aspects of gene regulation including promoter activation or repression. Binds to the DNA consensus sequence 5'-[AT]AACAA[AT]-3'. SRY HMG box recognizes DNA by partial intercalation in the minor groove and promotes DNA bending. Also involved in pre-mRNA splicing. In male adult brain involved in the maintenance of motor functions of dopaminergic neurons.</text>
</comment>
<evidence type="ECO:0000256" key="12">
    <source>
        <dbReference type="ARBA" id="ARBA00032498"/>
    </source>
</evidence>
<accession>P79413</accession>
<keyword evidence="4" id="KW-0221">Differentiation</keyword>
<evidence type="ECO:0000259" key="16">
    <source>
        <dbReference type="PROSITE" id="PS50118"/>
    </source>
</evidence>
<dbReference type="GO" id="GO:0030154">
    <property type="term" value="P:cell differentiation"/>
    <property type="evidence" value="ECO:0007669"/>
    <property type="project" value="UniProtKB-KW"/>
</dbReference>
<dbReference type="InterPro" id="IPR009071">
    <property type="entry name" value="HMG_box_dom"/>
</dbReference>
<keyword evidence="9" id="KW-0010">Activator</keyword>
<feature type="domain" description="HMG box" evidence="16">
    <location>
        <begin position="29"/>
        <end position="97"/>
    </location>
</feature>
<dbReference type="GO" id="GO:0001228">
    <property type="term" value="F:DNA-binding transcription activator activity, RNA polymerase II-specific"/>
    <property type="evidence" value="ECO:0007669"/>
    <property type="project" value="TreeGrafter"/>
</dbReference>